<dbReference type="EMBL" id="LK023314">
    <property type="protein sequence ID" value="CDS03990.1"/>
    <property type="molecule type" value="Genomic_DNA"/>
</dbReference>
<feature type="compositionally biased region" description="Low complexity" evidence="1">
    <location>
        <begin position="82"/>
        <end position="107"/>
    </location>
</feature>
<evidence type="ECO:0000256" key="1">
    <source>
        <dbReference type="SAM" id="MobiDB-lite"/>
    </source>
</evidence>
<feature type="region of interest" description="Disordered" evidence="1">
    <location>
        <begin position="33"/>
        <end position="245"/>
    </location>
</feature>
<feature type="compositionally biased region" description="Polar residues" evidence="1">
    <location>
        <begin position="33"/>
        <end position="45"/>
    </location>
</feature>
<evidence type="ECO:0000313" key="2">
    <source>
        <dbReference type="EMBL" id="CDS03990.1"/>
    </source>
</evidence>
<feature type="compositionally biased region" description="Basic and acidic residues" evidence="1">
    <location>
        <begin position="63"/>
        <end position="76"/>
    </location>
</feature>
<feature type="compositionally biased region" description="Low complexity" evidence="1">
    <location>
        <begin position="175"/>
        <end position="187"/>
    </location>
</feature>
<feature type="compositionally biased region" description="Low complexity" evidence="1">
    <location>
        <begin position="214"/>
        <end position="245"/>
    </location>
</feature>
<sequence length="245" mass="27234">MVDPEVPSLQDLQSQIKKLSGMLEKVMETTITVKETNNGTNSSSAAPEKTYRQLTTAEMAEFLDEHKLDQINKKTETSSPASIGPQPVPSSSQQQSAASAPGSQPIQHQEPQRIPPTPHTQQQQQQPMPYPPPQQQQQQQQPYPPPQPSQQQASTFSNTNMPQPSPSYPPPTPQTPVNYVPEQQQQQRPPPPQQQQQQPPPPVPANPNYTQGGYPVSTPSAPPTTSQYYYPTHQQQQQYLPPGRR</sequence>
<protein>
    <submittedName>
        <fullName evidence="2">Uncharacterized protein</fullName>
    </submittedName>
</protein>
<feature type="compositionally biased region" description="Pro residues" evidence="1">
    <location>
        <begin position="188"/>
        <end position="205"/>
    </location>
</feature>
<name>A0A077WB70_9FUNG</name>
<accession>A0A077WB70</accession>
<gene>
    <name evidence="2" type="ORF">LRAMOSA06945</name>
</gene>
<proteinExistence type="predicted"/>
<dbReference type="OrthoDB" id="1594986at2759"/>
<reference evidence="2" key="1">
    <citation type="journal article" date="2014" name="Genome Announc.">
        <title>De novo whole-genome sequence and genome annotation of Lichtheimia ramosa.</title>
        <authorList>
            <person name="Linde J."/>
            <person name="Schwartze V."/>
            <person name="Binder U."/>
            <person name="Lass-Florl C."/>
            <person name="Voigt K."/>
            <person name="Horn F."/>
        </authorList>
    </citation>
    <scope>NUCLEOTIDE SEQUENCE</scope>
    <source>
        <strain evidence="2">JMRC FSU:6197</strain>
    </source>
</reference>
<dbReference type="AlphaFoldDB" id="A0A077WB70"/>
<feature type="compositionally biased region" description="Pro residues" evidence="1">
    <location>
        <begin position="163"/>
        <end position="174"/>
    </location>
</feature>
<organism evidence="2">
    <name type="scientific">Lichtheimia ramosa</name>
    <dbReference type="NCBI Taxonomy" id="688394"/>
    <lineage>
        <taxon>Eukaryota</taxon>
        <taxon>Fungi</taxon>
        <taxon>Fungi incertae sedis</taxon>
        <taxon>Mucoromycota</taxon>
        <taxon>Mucoromycotina</taxon>
        <taxon>Mucoromycetes</taxon>
        <taxon>Mucorales</taxon>
        <taxon>Lichtheimiaceae</taxon>
        <taxon>Lichtheimia</taxon>
    </lineage>
</organism>